<keyword evidence="1" id="KW-0433">Leucine-rich repeat</keyword>
<evidence type="ECO:0000256" key="3">
    <source>
        <dbReference type="SAM" id="MobiDB-lite"/>
    </source>
</evidence>
<proteinExistence type="predicted"/>
<evidence type="ECO:0000256" key="4">
    <source>
        <dbReference type="SAM" id="Phobius"/>
    </source>
</evidence>
<dbReference type="InterPro" id="IPR001611">
    <property type="entry name" value="Leu-rich_rpt"/>
</dbReference>
<keyword evidence="2" id="KW-0677">Repeat</keyword>
<feature type="non-terminal residue" evidence="5">
    <location>
        <position position="374"/>
    </location>
</feature>
<dbReference type="PANTHER" id="PTHR31450">
    <property type="entry name" value="LEUCINE-RICH REPEAT-CONTAINING PROTEIN 19 LRRC19 FAMILY MEMBER"/>
    <property type="match status" value="1"/>
</dbReference>
<comment type="caution">
    <text evidence="5">The sequence shown here is derived from an EMBL/GenBank/DDBJ whole genome shotgun (WGS) entry which is preliminary data.</text>
</comment>
<keyword evidence="4" id="KW-1133">Transmembrane helix</keyword>
<dbReference type="GO" id="GO:0005886">
    <property type="term" value="C:plasma membrane"/>
    <property type="evidence" value="ECO:0007669"/>
    <property type="project" value="TreeGrafter"/>
</dbReference>
<feature type="transmembrane region" description="Helical" evidence="4">
    <location>
        <begin position="267"/>
        <end position="288"/>
    </location>
</feature>
<name>A0A8X7XFE2_POLSE</name>
<dbReference type="Pfam" id="PF15176">
    <property type="entry name" value="LRR19-TM"/>
    <property type="match status" value="1"/>
</dbReference>
<feature type="non-terminal residue" evidence="5">
    <location>
        <position position="1"/>
    </location>
</feature>
<evidence type="ECO:0000256" key="2">
    <source>
        <dbReference type="ARBA" id="ARBA00022737"/>
    </source>
</evidence>
<dbReference type="GO" id="GO:1901224">
    <property type="term" value="P:positive regulation of non-canonical NF-kappaB signal transduction"/>
    <property type="evidence" value="ECO:0007669"/>
    <property type="project" value="TreeGrafter"/>
</dbReference>
<dbReference type="SUPFAM" id="SSF52058">
    <property type="entry name" value="L domain-like"/>
    <property type="match status" value="1"/>
</dbReference>
<accession>A0A8X7XFE2</accession>
<reference evidence="5 6" key="1">
    <citation type="journal article" date="2021" name="Cell">
        <title>Tracing the genetic footprints of vertebrate landing in non-teleost ray-finned fishes.</title>
        <authorList>
            <person name="Bi X."/>
            <person name="Wang K."/>
            <person name="Yang L."/>
            <person name="Pan H."/>
            <person name="Jiang H."/>
            <person name="Wei Q."/>
            <person name="Fang M."/>
            <person name="Yu H."/>
            <person name="Zhu C."/>
            <person name="Cai Y."/>
            <person name="He Y."/>
            <person name="Gan X."/>
            <person name="Zeng H."/>
            <person name="Yu D."/>
            <person name="Zhu Y."/>
            <person name="Jiang H."/>
            <person name="Qiu Q."/>
            <person name="Yang H."/>
            <person name="Zhang Y.E."/>
            <person name="Wang W."/>
            <person name="Zhu M."/>
            <person name="He S."/>
            <person name="Zhang G."/>
        </authorList>
    </citation>
    <scope>NUCLEOTIDE SEQUENCE [LARGE SCALE GENOMIC DNA]</scope>
    <source>
        <strain evidence="5">Bchr_013</strain>
    </source>
</reference>
<dbReference type="Pfam" id="PF13855">
    <property type="entry name" value="LRR_8"/>
    <property type="match status" value="1"/>
</dbReference>
<dbReference type="InterPro" id="IPR003591">
    <property type="entry name" value="Leu-rich_rpt_typical-subtyp"/>
</dbReference>
<feature type="compositionally biased region" description="Basic and acidic residues" evidence="3">
    <location>
        <begin position="358"/>
        <end position="374"/>
    </location>
</feature>
<gene>
    <name evidence="5" type="primary">Lrrc19_0</name>
    <name evidence="5" type="ORF">GTO96_0021007</name>
</gene>
<sequence length="374" mass="42505">MRKAKYSVDEVLPFISELDYDLPDSDFDTSDRKTNDSNNLASIPNNLSQNVTKLNLSNYQIKLNGQDIRVLKNYKWLTELYLNKNNISDLPENAFSALPKLKILSLEDNVISRMMPTAFQGLSSLQELYLCHNKIEILPPEIFKNLTNLKKLTLCGNKLQAMKEDTLMPPHLEELDLRGNPWNCTCGFVHLMKLLENHVKLALDLNTTICSSLCVPKVPAAASRTSSPTTKNGNLKDWVSTESTKSLNKSRYLGKDAHEARPTGASWNFLIGVVVAALSTTFVILCAVKFPAWYKYLFSYQHLRLREEEPEMFTPGQRTDLDIFSIQPTSNIDVLRNAALSYETMPKFTEDEDDDGFIEDKYIDPAEYKNNQDS</sequence>
<dbReference type="Proteomes" id="UP000886611">
    <property type="component" value="Unassembled WGS sequence"/>
</dbReference>
<dbReference type="SMART" id="SM00369">
    <property type="entry name" value="LRR_TYP"/>
    <property type="match status" value="4"/>
</dbReference>
<keyword evidence="4" id="KW-0472">Membrane</keyword>
<dbReference type="EMBL" id="JAATIS010001241">
    <property type="protein sequence ID" value="KAG2466435.1"/>
    <property type="molecule type" value="Genomic_DNA"/>
</dbReference>
<feature type="region of interest" description="Disordered" evidence="3">
    <location>
        <begin position="351"/>
        <end position="374"/>
    </location>
</feature>
<dbReference type="GO" id="GO:0038023">
    <property type="term" value="F:signaling receptor activity"/>
    <property type="evidence" value="ECO:0007669"/>
    <property type="project" value="TreeGrafter"/>
</dbReference>
<dbReference type="PANTHER" id="PTHR31450:SF4">
    <property type="entry name" value="LEUCINE-RICH REPEAT-CONTAINING PROTEIN 19"/>
    <property type="match status" value="1"/>
</dbReference>
<evidence type="ECO:0000313" key="6">
    <source>
        <dbReference type="Proteomes" id="UP000886611"/>
    </source>
</evidence>
<keyword evidence="4" id="KW-0812">Transmembrane</keyword>
<dbReference type="AlphaFoldDB" id="A0A8X7XFE2"/>
<dbReference type="InterPro" id="IPR032675">
    <property type="entry name" value="LRR_dom_sf"/>
</dbReference>
<protein>
    <submittedName>
        <fullName evidence="5">LRC19 protein</fullName>
    </submittedName>
</protein>
<dbReference type="Gene3D" id="3.80.10.10">
    <property type="entry name" value="Ribonuclease Inhibitor"/>
    <property type="match status" value="2"/>
</dbReference>
<organism evidence="5 6">
    <name type="scientific">Polypterus senegalus</name>
    <name type="common">Senegal bichir</name>
    <dbReference type="NCBI Taxonomy" id="55291"/>
    <lineage>
        <taxon>Eukaryota</taxon>
        <taxon>Metazoa</taxon>
        <taxon>Chordata</taxon>
        <taxon>Craniata</taxon>
        <taxon>Vertebrata</taxon>
        <taxon>Euteleostomi</taxon>
        <taxon>Actinopterygii</taxon>
        <taxon>Polypteriformes</taxon>
        <taxon>Polypteridae</taxon>
        <taxon>Polypterus</taxon>
    </lineage>
</organism>
<dbReference type="PROSITE" id="PS51450">
    <property type="entry name" value="LRR"/>
    <property type="match status" value="2"/>
</dbReference>
<keyword evidence="6" id="KW-1185">Reference proteome</keyword>
<evidence type="ECO:0000313" key="5">
    <source>
        <dbReference type="EMBL" id="KAG2466435.1"/>
    </source>
</evidence>
<evidence type="ECO:0000256" key="1">
    <source>
        <dbReference type="ARBA" id="ARBA00022614"/>
    </source>
</evidence>